<sequence>MDTYLPNRSAASASAETLLEEVPLENDPAANDQSSSGSRDVDLPEESNREESQPSVAVLQGLAEEPEGTTSVESAERAKTAFVETEISGFDNATPHVEPSLNRPKRSQKANLRLADYVVDHVQFTADVAIPTTYRASKEWPLWKAAMLAELHLLKRHNTWKLVPREAAKDTKVITCRWVFAVKCGERGHIKRLKARVVIHEFKQELEVNYNETYAPVIRFETIRIAIFYAVKRGRKVLQFDVKTAFLCGDLDEMIFMEQPPGFQVDGPGRVCRLLKSLYGLKQALNI</sequence>
<dbReference type="STRING" id="4795.A0A225UIN2"/>
<feature type="region of interest" description="Disordered" evidence="1">
    <location>
        <begin position="1"/>
        <end position="76"/>
    </location>
</feature>
<keyword evidence="4" id="KW-1185">Reference proteome</keyword>
<comment type="caution">
    <text evidence="3">The sequence shown here is derived from an EMBL/GenBank/DDBJ whole genome shotgun (WGS) entry which is preliminary data.</text>
</comment>
<proteinExistence type="predicted"/>
<evidence type="ECO:0000259" key="2">
    <source>
        <dbReference type="Pfam" id="PF07727"/>
    </source>
</evidence>
<dbReference type="OrthoDB" id="123812at2759"/>
<evidence type="ECO:0000313" key="4">
    <source>
        <dbReference type="Proteomes" id="UP000198211"/>
    </source>
</evidence>
<feature type="domain" description="Reverse transcriptase Ty1/copia-type" evidence="2">
    <location>
        <begin position="158"/>
        <end position="284"/>
    </location>
</feature>
<dbReference type="InterPro" id="IPR013103">
    <property type="entry name" value="RVT_2"/>
</dbReference>
<organism evidence="3 4">
    <name type="scientific">Phytophthora megakarya</name>
    <dbReference type="NCBI Taxonomy" id="4795"/>
    <lineage>
        <taxon>Eukaryota</taxon>
        <taxon>Sar</taxon>
        <taxon>Stramenopiles</taxon>
        <taxon>Oomycota</taxon>
        <taxon>Peronosporomycetes</taxon>
        <taxon>Peronosporales</taxon>
        <taxon>Peronosporaceae</taxon>
        <taxon>Phytophthora</taxon>
    </lineage>
</organism>
<accession>A0A225UIN2</accession>
<dbReference type="AlphaFoldDB" id="A0A225UIN2"/>
<reference evidence="4" key="1">
    <citation type="submission" date="2017-03" db="EMBL/GenBank/DDBJ databases">
        <title>Phytopthora megakarya and P. palmivora, two closely related causual agents of cacao black pod achieved similar genome size and gene model numbers by different mechanisms.</title>
        <authorList>
            <person name="Ali S."/>
            <person name="Shao J."/>
            <person name="Larry D.J."/>
            <person name="Kronmiller B."/>
            <person name="Shen D."/>
            <person name="Strem M.D."/>
            <person name="Melnick R.L."/>
            <person name="Guiltinan M.J."/>
            <person name="Tyler B.M."/>
            <person name="Meinhardt L.W."/>
            <person name="Bailey B.A."/>
        </authorList>
    </citation>
    <scope>NUCLEOTIDE SEQUENCE [LARGE SCALE GENOMIC DNA]</scope>
    <source>
        <strain evidence="4">zdho120</strain>
    </source>
</reference>
<dbReference type="EMBL" id="NBNE01017291">
    <property type="protein sequence ID" value="OWY92801.1"/>
    <property type="molecule type" value="Genomic_DNA"/>
</dbReference>
<evidence type="ECO:0000313" key="3">
    <source>
        <dbReference type="EMBL" id="OWY92801.1"/>
    </source>
</evidence>
<dbReference type="Proteomes" id="UP000198211">
    <property type="component" value="Unassembled WGS sequence"/>
</dbReference>
<feature type="compositionally biased region" description="Basic and acidic residues" evidence="1">
    <location>
        <begin position="39"/>
        <end position="52"/>
    </location>
</feature>
<name>A0A225UIN2_9STRA</name>
<dbReference type="Pfam" id="PF07727">
    <property type="entry name" value="RVT_2"/>
    <property type="match status" value="1"/>
</dbReference>
<evidence type="ECO:0000256" key="1">
    <source>
        <dbReference type="SAM" id="MobiDB-lite"/>
    </source>
</evidence>
<gene>
    <name evidence="3" type="ORF">PHMEG_00038045</name>
</gene>
<protein>
    <submittedName>
        <fullName evidence="3">Polyprotein</fullName>
    </submittedName>
</protein>